<gene>
    <name evidence="1" type="ORF">DS832_06345</name>
</gene>
<proteinExistence type="predicted"/>
<comment type="caution">
    <text evidence="1">The sequence shown here is derived from an EMBL/GenBank/DDBJ whole genome shotgun (WGS) entry which is preliminary data.</text>
</comment>
<name>A0A347SR68_9LACO</name>
<dbReference type="EMBL" id="QOCS01000014">
    <property type="protein sequence ID" value="RHW45975.1"/>
    <property type="molecule type" value="Genomic_DNA"/>
</dbReference>
<evidence type="ECO:0000313" key="2">
    <source>
        <dbReference type="Proteomes" id="UP000284822"/>
    </source>
</evidence>
<accession>A0A347SR68</accession>
<dbReference type="RefSeq" id="WP_118908223.1">
    <property type="nucleotide sequence ID" value="NZ_CP031513.1"/>
</dbReference>
<evidence type="ECO:0000313" key="1">
    <source>
        <dbReference type="EMBL" id="RHW45975.1"/>
    </source>
</evidence>
<dbReference type="Proteomes" id="UP000284822">
    <property type="component" value="Unassembled WGS sequence"/>
</dbReference>
<dbReference type="InterPro" id="IPR046350">
    <property type="entry name" value="Cystatin_sf"/>
</dbReference>
<dbReference type="KEGG" id="lbm:DS830_03190"/>
<dbReference type="AlphaFoldDB" id="A0A347SR68"/>
<protein>
    <submittedName>
        <fullName evidence="1">Uncharacterized protein</fullName>
    </submittedName>
</protein>
<dbReference type="SUPFAM" id="SSF54403">
    <property type="entry name" value="Cystatin/monellin"/>
    <property type="match status" value="2"/>
</dbReference>
<sequence>MKNQWHRTAIIIIFIALVALVWAFYLLATGLHSSARTQALNVAQSKADVTNATFYSEFDRQQRYFSVGGYDQHHPQQFKYVIINGHSGKINVLKGKANLPYQARQIVEDNQHPKKITKVALGYHQQKPVWEITFVNKNQTVGYYLTNFKNTKIVQVINNL</sequence>
<organism evidence="1 2">
    <name type="scientific">Bombilactobacillus bombi</name>
    <dbReference type="NCBI Taxonomy" id="1303590"/>
    <lineage>
        <taxon>Bacteria</taxon>
        <taxon>Bacillati</taxon>
        <taxon>Bacillota</taxon>
        <taxon>Bacilli</taxon>
        <taxon>Lactobacillales</taxon>
        <taxon>Lactobacillaceae</taxon>
        <taxon>Bombilactobacillus</taxon>
    </lineage>
</organism>
<reference evidence="1 2" key="1">
    <citation type="submission" date="2018-07" db="EMBL/GenBank/DDBJ databases">
        <title>Genome sequences of six Lactobacillus spp. isolated from bumble bee guts.</title>
        <authorList>
            <person name="Motta E.V.S."/>
            <person name="Moran N.A."/>
        </authorList>
    </citation>
    <scope>NUCLEOTIDE SEQUENCE [LARGE SCALE GENOMIC DNA]</scope>
    <source>
        <strain evidence="1 2">LV-8.1</strain>
    </source>
</reference>
<dbReference type="Gene3D" id="3.10.450.40">
    <property type="match status" value="1"/>
</dbReference>